<keyword evidence="1" id="KW-0812">Transmembrane</keyword>
<dbReference type="GO" id="GO:0000156">
    <property type="term" value="F:phosphorelay response regulator activity"/>
    <property type="evidence" value="ECO:0007669"/>
    <property type="project" value="InterPro"/>
</dbReference>
<accession>A0A6P0UKU5</accession>
<feature type="transmembrane region" description="Helical" evidence="1">
    <location>
        <begin position="93"/>
        <end position="115"/>
    </location>
</feature>
<proteinExistence type="predicted"/>
<dbReference type="SMART" id="SM00850">
    <property type="entry name" value="LytTR"/>
    <property type="match status" value="1"/>
</dbReference>
<evidence type="ECO:0000259" key="2">
    <source>
        <dbReference type="PROSITE" id="PS50930"/>
    </source>
</evidence>
<organism evidence="3 4">
    <name type="scientific">Leptobacterium flavescens</name>
    <dbReference type="NCBI Taxonomy" id="472055"/>
    <lineage>
        <taxon>Bacteria</taxon>
        <taxon>Pseudomonadati</taxon>
        <taxon>Bacteroidota</taxon>
        <taxon>Flavobacteriia</taxon>
        <taxon>Flavobacteriales</taxon>
        <taxon>Flavobacteriaceae</taxon>
        <taxon>Leptobacterium</taxon>
    </lineage>
</organism>
<dbReference type="PANTHER" id="PTHR37299">
    <property type="entry name" value="TRANSCRIPTIONAL REGULATOR-RELATED"/>
    <property type="match status" value="1"/>
</dbReference>
<dbReference type="InterPro" id="IPR046947">
    <property type="entry name" value="LytR-like"/>
</dbReference>
<name>A0A6P0UKU5_9FLAO</name>
<keyword evidence="1" id="KW-1133">Transmembrane helix</keyword>
<protein>
    <recommendedName>
        <fullName evidence="2">HTH LytTR-type domain-containing protein</fullName>
    </recommendedName>
</protein>
<evidence type="ECO:0000313" key="4">
    <source>
        <dbReference type="Proteomes" id="UP000468581"/>
    </source>
</evidence>
<dbReference type="RefSeq" id="WP_163606043.1">
    <property type="nucleotide sequence ID" value="NZ_JAABOO010000001.1"/>
</dbReference>
<dbReference type="Proteomes" id="UP000468581">
    <property type="component" value="Unassembled WGS sequence"/>
</dbReference>
<feature type="domain" description="HTH LytTR-type" evidence="2">
    <location>
        <begin position="196"/>
        <end position="289"/>
    </location>
</feature>
<dbReference type="PROSITE" id="PS50930">
    <property type="entry name" value="HTH_LYTTR"/>
    <property type="match status" value="1"/>
</dbReference>
<dbReference type="EMBL" id="JAABOO010000001">
    <property type="protein sequence ID" value="NER13040.1"/>
    <property type="molecule type" value="Genomic_DNA"/>
</dbReference>
<evidence type="ECO:0000256" key="1">
    <source>
        <dbReference type="SAM" id="Phobius"/>
    </source>
</evidence>
<dbReference type="Pfam" id="PF04397">
    <property type="entry name" value="LytTR"/>
    <property type="match status" value="1"/>
</dbReference>
<sequence length="292" mass="34509">MLKFARKIASYLKKECIPNQLNVNTWKANKFIFVFTYIVLFLLKPYELVSLPMEQLHIYIAIYSIIYCIAYSLSIIIFMPFNTSLKWTKFKEFGTAIIFILISWLLILGVSLYFHEVFYPENENVLNLLITKKNTLSSFLFTIGLGSLILVMLYFLNLNTKLHIYNKQYKSKSNEKITIIGKNKNEYLELFSGTFIYAKSEGHYVKIYYFNAFRQVRHYLMRNTMKELEKFTEHCNSIYKCHKSYLVNLSYIKSLLETSNKAYIYMLDFKHKIPVSKDKIAELKGIQKLAGK</sequence>
<comment type="caution">
    <text evidence="3">The sequence shown here is derived from an EMBL/GenBank/DDBJ whole genome shotgun (WGS) entry which is preliminary data.</text>
</comment>
<dbReference type="Gene3D" id="2.40.50.1020">
    <property type="entry name" value="LytTr DNA-binding domain"/>
    <property type="match status" value="1"/>
</dbReference>
<feature type="transmembrane region" description="Helical" evidence="1">
    <location>
        <begin position="135"/>
        <end position="156"/>
    </location>
</feature>
<dbReference type="PANTHER" id="PTHR37299:SF1">
    <property type="entry name" value="STAGE 0 SPORULATION PROTEIN A HOMOLOG"/>
    <property type="match status" value="1"/>
</dbReference>
<keyword evidence="4" id="KW-1185">Reference proteome</keyword>
<gene>
    <name evidence="3" type="ORF">GWK08_06290</name>
</gene>
<dbReference type="AlphaFoldDB" id="A0A6P0UKU5"/>
<dbReference type="InterPro" id="IPR007492">
    <property type="entry name" value="LytTR_DNA-bd_dom"/>
</dbReference>
<feature type="transmembrane region" description="Helical" evidence="1">
    <location>
        <begin position="28"/>
        <end position="46"/>
    </location>
</feature>
<evidence type="ECO:0000313" key="3">
    <source>
        <dbReference type="EMBL" id="NER13040.1"/>
    </source>
</evidence>
<feature type="transmembrane region" description="Helical" evidence="1">
    <location>
        <begin position="58"/>
        <end position="81"/>
    </location>
</feature>
<keyword evidence="1" id="KW-0472">Membrane</keyword>
<dbReference type="GO" id="GO:0003677">
    <property type="term" value="F:DNA binding"/>
    <property type="evidence" value="ECO:0007669"/>
    <property type="project" value="InterPro"/>
</dbReference>
<reference evidence="3 4" key="1">
    <citation type="submission" date="2020-01" db="EMBL/GenBank/DDBJ databases">
        <title>Leptobacterium flavescens.</title>
        <authorList>
            <person name="Wang G."/>
        </authorList>
    </citation>
    <scope>NUCLEOTIDE SEQUENCE [LARGE SCALE GENOMIC DNA]</scope>
    <source>
        <strain evidence="3 4">KCTC 22160</strain>
    </source>
</reference>